<dbReference type="PANTHER" id="PTHR46795">
    <property type="entry name" value="ABC TRANSPORTER PERMEASE-RELATED-RELATED"/>
    <property type="match status" value="1"/>
</dbReference>
<evidence type="ECO:0000256" key="6">
    <source>
        <dbReference type="PIRNR" id="PIRNR018968"/>
    </source>
</evidence>
<comment type="subcellular location">
    <subcellularLocation>
        <location evidence="1 6">Cell membrane</location>
        <topology evidence="1 6">Multi-pass membrane protein</topology>
    </subcellularLocation>
</comment>
<keyword evidence="6" id="KW-0813">Transport</keyword>
<feature type="domain" description="ABC3 transporter permease C-terminal" evidence="7">
    <location>
        <begin position="553"/>
        <end position="656"/>
    </location>
</feature>
<dbReference type="OrthoDB" id="9781780at2"/>
<proteinExistence type="inferred from homology"/>
<protein>
    <submittedName>
        <fullName evidence="8">Efflux ABC transporter, permease protein</fullName>
    </submittedName>
</protein>
<comment type="caution">
    <text evidence="8">The sequence shown here is derived from an EMBL/GenBank/DDBJ whole genome shotgun (WGS) entry which is preliminary data.</text>
</comment>
<feature type="transmembrane region" description="Helical" evidence="6">
    <location>
        <begin position="543"/>
        <end position="568"/>
    </location>
</feature>
<dbReference type="GO" id="GO:0005886">
    <property type="term" value="C:plasma membrane"/>
    <property type="evidence" value="ECO:0007669"/>
    <property type="project" value="UniProtKB-SubCell"/>
</dbReference>
<dbReference type="STRING" id="545696.HOLDEFILI_02870"/>
<feature type="transmembrane region" description="Helical" evidence="6">
    <location>
        <begin position="21"/>
        <end position="42"/>
    </location>
</feature>
<evidence type="ECO:0000256" key="5">
    <source>
        <dbReference type="ARBA" id="ARBA00023136"/>
    </source>
</evidence>
<feature type="transmembrane region" description="Helical" evidence="6">
    <location>
        <begin position="105"/>
        <end position="129"/>
    </location>
</feature>
<keyword evidence="3 6" id="KW-0812">Transmembrane</keyword>
<feature type="transmembrane region" description="Helical" evidence="6">
    <location>
        <begin position="283"/>
        <end position="308"/>
    </location>
</feature>
<sequence length="671" mass="75847">MIRYAFRLACANLKRTQNVTLPFFIASTVTVFLHFLIMTMMFNPHVPEIRGGTTLAFIFQLGVFVITTFAILFMISIHQMLLKKRKKELGLYTILGMEKKHISLILFWENTLQTLASLVLGLALGWIGGRLMWMILLRMLNSPHGLPYAFSWTALGWTSAVFLGLFLATTGISLIQIHRINPIELLHSEKQADKPVRFLAVKTGIGLICLIAAYAVALFTNNMFTALMVFFFDCMLVIFATSILFESGTTFFLRWLKKRKSFYYKPDNFVAVSMLSHRIRRNAASLTTICILSTMLLVTMGGCAALFFGEENALSESNPDDLTYTLSEELTSSQRDEITAAAAELAETHHVTLEDVQIYSYGEAYSKLEKGTLSPFTNDDYLVGFRSAVIDYGYDIFFIPAATYQRITGQAPELQDDELLILTGNDQIHLSELTIQDKTYAVRDIQRSTPFTQRKYNNGGGTNSSDSSELVFLVFADEAAMLPVQDYLQEGEWETSTRIGVNYAGTLEDRTAFYEALNQKVRSLGPVQYATCLDYDRQEFKSMYGGLLFVGVFFSILFLTATVLIIYFKQISEAMDDREQYIILQKVGMDEQEVSATINRQVMLVFFLPLVTALIHTGFATPLMQTLLVALKLTNPIFTYACVSVCAVIFTIFYLIFYRMTSQIIKKEVAF</sequence>
<keyword evidence="2 6" id="KW-1003">Cell membrane</keyword>
<reference evidence="8 9" key="2">
    <citation type="submission" date="2009-02" db="EMBL/GenBank/DDBJ databases">
        <title>Draft genome sequence of Holdemania filiformis DSM 12042.</title>
        <authorList>
            <person name="Sudarsanam P."/>
            <person name="Ley R."/>
            <person name="Guruge J."/>
            <person name="Turnbaugh P.J."/>
            <person name="Mahowald M."/>
            <person name="Liep D."/>
            <person name="Gordon J."/>
        </authorList>
    </citation>
    <scope>NUCLEOTIDE SEQUENCE [LARGE SCALE GENOMIC DNA]</scope>
    <source>
        <strain evidence="8 9">DSM 12042</strain>
    </source>
</reference>
<feature type="transmembrane region" description="Helical" evidence="6">
    <location>
        <begin position="223"/>
        <end position="256"/>
    </location>
</feature>
<dbReference type="GO" id="GO:0055085">
    <property type="term" value="P:transmembrane transport"/>
    <property type="evidence" value="ECO:0007669"/>
    <property type="project" value="UniProtKB-UniRule"/>
</dbReference>
<dbReference type="InterPro" id="IPR003838">
    <property type="entry name" value="ABC3_permease_C"/>
</dbReference>
<dbReference type="AlphaFoldDB" id="B9YAL3"/>
<dbReference type="PANTHER" id="PTHR46795:SF3">
    <property type="entry name" value="ABC TRANSPORTER PERMEASE"/>
    <property type="match status" value="1"/>
</dbReference>
<organism evidence="8 9">
    <name type="scientific">Holdemania filiformis DSM 12042</name>
    <dbReference type="NCBI Taxonomy" id="545696"/>
    <lineage>
        <taxon>Bacteria</taxon>
        <taxon>Bacillati</taxon>
        <taxon>Bacillota</taxon>
        <taxon>Erysipelotrichia</taxon>
        <taxon>Erysipelotrichales</taxon>
        <taxon>Erysipelotrichaceae</taxon>
        <taxon>Holdemania</taxon>
    </lineage>
</organism>
<feature type="transmembrane region" description="Helical" evidence="6">
    <location>
        <begin position="196"/>
        <end position="217"/>
    </location>
</feature>
<dbReference type="EMBL" id="ACCF01000183">
    <property type="protein sequence ID" value="EEF66979.1"/>
    <property type="molecule type" value="Genomic_DNA"/>
</dbReference>
<feature type="transmembrane region" description="Helical" evidence="6">
    <location>
        <begin position="149"/>
        <end position="175"/>
    </location>
</feature>
<dbReference type="HOGENOM" id="CLU_022800_2_3_9"/>
<evidence type="ECO:0000256" key="3">
    <source>
        <dbReference type="ARBA" id="ARBA00022692"/>
    </source>
</evidence>
<dbReference type="InterPro" id="IPR052536">
    <property type="entry name" value="ABC-4_Integral_Memb_Prot"/>
</dbReference>
<comment type="similarity">
    <text evidence="6">Belongs to the ABC-4 integral membrane protein family.</text>
</comment>
<keyword evidence="5 6" id="KW-0472">Membrane</keyword>
<dbReference type="RefSeq" id="WP_006060035.1">
    <property type="nucleotide sequence ID" value="NZ_GG657559.1"/>
</dbReference>
<reference evidence="8 9" key="1">
    <citation type="submission" date="2008-12" db="EMBL/GenBank/DDBJ databases">
        <authorList>
            <person name="Fulton L."/>
            <person name="Clifton S."/>
            <person name="Fulton B."/>
            <person name="Xu J."/>
            <person name="Minx P."/>
            <person name="Pepin K.H."/>
            <person name="Johnson M."/>
            <person name="Bhonagiri V."/>
            <person name="Nash W.E."/>
            <person name="Mardis E.R."/>
            <person name="Wilson R.K."/>
        </authorList>
    </citation>
    <scope>NUCLEOTIDE SEQUENCE [LARGE SCALE GENOMIC DNA]</scope>
    <source>
        <strain evidence="8 9">DSM 12042</strain>
    </source>
</reference>
<feature type="domain" description="ABC3 transporter permease C-terminal" evidence="7">
    <location>
        <begin position="63"/>
        <end position="182"/>
    </location>
</feature>
<name>B9YAL3_9FIRM</name>
<gene>
    <name evidence="8" type="ORF">HOLDEFILI_02870</name>
</gene>
<evidence type="ECO:0000313" key="9">
    <source>
        <dbReference type="Proteomes" id="UP000005950"/>
    </source>
</evidence>
<evidence type="ECO:0000256" key="1">
    <source>
        <dbReference type="ARBA" id="ARBA00004651"/>
    </source>
</evidence>
<feature type="transmembrane region" description="Helical" evidence="6">
    <location>
        <begin position="637"/>
        <end position="657"/>
    </location>
</feature>
<accession>B9YAL3</accession>
<feature type="transmembrane region" description="Helical" evidence="6">
    <location>
        <begin position="602"/>
        <end position="625"/>
    </location>
</feature>
<keyword evidence="4 6" id="KW-1133">Transmembrane helix</keyword>
<dbReference type="Pfam" id="PF02687">
    <property type="entry name" value="FtsX"/>
    <property type="match status" value="2"/>
</dbReference>
<evidence type="ECO:0000259" key="7">
    <source>
        <dbReference type="Pfam" id="PF02687"/>
    </source>
</evidence>
<feature type="transmembrane region" description="Helical" evidence="6">
    <location>
        <begin position="54"/>
        <end position="77"/>
    </location>
</feature>
<dbReference type="Proteomes" id="UP000005950">
    <property type="component" value="Unassembled WGS sequence"/>
</dbReference>
<dbReference type="eggNOG" id="COG0577">
    <property type="taxonomic scope" value="Bacteria"/>
</dbReference>
<dbReference type="InterPro" id="IPR027022">
    <property type="entry name" value="ABC_permease_BceB-typ"/>
</dbReference>
<evidence type="ECO:0000256" key="2">
    <source>
        <dbReference type="ARBA" id="ARBA00022475"/>
    </source>
</evidence>
<evidence type="ECO:0000256" key="4">
    <source>
        <dbReference type="ARBA" id="ARBA00022989"/>
    </source>
</evidence>
<evidence type="ECO:0000313" key="8">
    <source>
        <dbReference type="EMBL" id="EEF66979.1"/>
    </source>
</evidence>
<dbReference type="PIRSF" id="PIRSF018968">
    <property type="entry name" value="ABC_permease_BceB"/>
    <property type="match status" value="1"/>
</dbReference>